<dbReference type="GO" id="GO:0006890">
    <property type="term" value="P:retrograde vesicle-mediated transport, Golgi to endoplasmic reticulum"/>
    <property type="evidence" value="ECO:0007669"/>
    <property type="project" value="InterPro"/>
</dbReference>
<dbReference type="AlphaFoldDB" id="A0A8S3V1R8"/>
<dbReference type="GO" id="GO:0060628">
    <property type="term" value="P:regulation of ER to Golgi vesicle-mediated transport"/>
    <property type="evidence" value="ECO:0007669"/>
    <property type="project" value="TreeGrafter"/>
</dbReference>
<evidence type="ECO:0000313" key="2">
    <source>
        <dbReference type="Proteomes" id="UP000683360"/>
    </source>
</evidence>
<dbReference type="EMBL" id="CAJPWZ010002950">
    <property type="protein sequence ID" value="CAG2248722.1"/>
    <property type="molecule type" value="Genomic_DNA"/>
</dbReference>
<dbReference type="InterPro" id="IPR007528">
    <property type="entry name" value="RINT1_Tip20"/>
</dbReference>
<accession>A0A8S3V1R8</accession>
<evidence type="ECO:0000313" key="1">
    <source>
        <dbReference type="EMBL" id="CAG2248722.1"/>
    </source>
</evidence>
<dbReference type="InterPro" id="IPR042042">
    <property type="entry name" value="Tip20p_domB"/>
</dbReference>
<protein>
    <submittedName>
        <fullName evidence="1">RINT1</fullName>
    </submittedName>
</protein>
<name>A0A8S3V1R8_MYTED</name>
<dbReference type="Proteomes" id="UP000683360">
    <property type="component" value="Unassembled WGS sequence"/>
</dbReference>
<dbReference type="Gene3D" id="1.20.58.1420">
    <property type="entry name" value="Dsl1p vesicle tethering complex, Tip20p subunit, domain B"/>
    <property type="match status" value="1"/>
</dbReference>
<comment type="caution">
    <text evidence="1">The sequence shown here is derived from an EMBL/GenBank/DDBJ whole genome shotgun (WGS) entry which is preliminary data.</text>
</comment>
<dbReference type="GO" id="GO:0070939">
    <property type="term" value="C:Dsl1/NZR complex"/>
    <property type="evidence" value="ECO:0007669"/>
    <property type="project" value="InterPro"/>
</dbReference>
<dbReference type="PROSITE" id="PS51386">
    <property type="entry name" value="RINT1_TIP20"/>
    <property type="match status" value="1"/>
</dbReference>
<proteinExistence type="predicted"/>
<dbReference type="InterPro" id="IPR042044">
    <property type="entry name" value="EXOC6PINT-1/Sec15/Tip20_C_dom2"/>
</dbReference>
<dbReference type="PANTHER" id="PTHR13520:SF0">
    <property type="entry name" value="RAD50-INTERACTING PROTEIN 1"/>
    <property type="match status" value="1"/>
</dbReference>
<gene>
    <name evidence="1" type="ORF">MEDL_60524</name>
</gene>
<dbReference type="GO" id="GO:0006888">
    <property type="term" value="P:endoplasmic reticulum to Golgi vesicle-mediated transport"/>
    <property type="evidence" value="ECO:0007669"/>
    <property type="project" value="InterPro"/>
</dbReference>
<sequence>MAKLEKNVHVTEYLNQNIKTLSDLKDVHKNIKETVESLGQQLHEASSSLPTEIDDATQGANDTQTEVTNIQHRKDNLHQQVVEHVRNQQDVCKELEKVTTEIQQYQYYLAYLQLIEEVDKMSSDIQTAMLTDVMSNAVESFQTMTHVYHKHSGSHCKHLLKFIKDTILFWYKILHEKLASDFEETLKSVGWPMIGNTVKSPPVHSSQHYELLEKLFMSLLAIQLPQSVSDKQDELLLPLQLMVLPLKKRFKYHFYGNRKTNNLEKPEWYLGQVLGWIRDHSSFLTKRIQPLLHKSAFKSISAKMEFIRGMVILVTDKMKTDLQDIMNDEHIFSHLIDEAILFDRELQGTHSYPHVLPCCLDVLTAGEAFNGWILIEEKFAKGKMDLMLSSETAWLSQYQGLMEMDEANLPECAESFITLMLTITDRYKSLSNPENQLRFVDLQLELLEEFRIRLVQVMDKHDPLGEQSCAIFNAIYYLTEVLQEWNNSAHFVQLQYFRKQTQPCEDSVADEVSGMLEGIFDSSIFLLDKLTEQMLKNLVHYMYTDIYAHSHLYRKQRWNILPTTKDSLGLSINACEMLLVLKDHLLRVESLLNKPIFTKIWQRLAGQLNKMVVNEIIIPNQFNETGASQIEFDMCRNLFPLFGEYTQKPENYFREIKEACILLTLKTGSACLLKELLCEEKEAVKKQNALHEQQIYKLNPTKALDVLNTRFNLPKTH</sequence>
<dbReference type="OrthoDB" id="2189254at2759"/>
<reference evidence="1" key="1">
    <citation type="submission" date="2021-03" db="EMBL/GenBank/DDBJ databases">
        <authorList>
            <person name="Bekaert M."/>
        </authorList>
    </citation>
    <scope>NUCLEOTIDE SEQUENCE</scope>
</reference>
<dbReference type="Gene3D" id="1.20.58.670">
    <property type="entry name" value="Dsl1p vesicle tethering complex, Tip20p subunit, domain D"/>
    <property type="match status" value="1"/>
</dbReference>
<dbReference type="PANTHER" id="PTHR13520">
    <property type="entry name" value="RAD50-INTERACTING PROTEIN 1 RINT-1"/>
    <property type="match status" value="1"/>
</dbReference>
<dbReference type="Pfam" id="PF04437">
    <property type="entry name" value="RINT1_TIP1"/>
    <property type="match status" value="1"/>
</dbReference>
<keyword evidence="2" id="KW-1185">Reference proteome</keyword>
<organism evidence="1 2">
    <name type="scientific">Mytilus edulis</name>
    <name type="common">Blue mussel</name>
    <dbReference type="NCBI Taxonomy" id="6550"/>
    <lineage>
        <taxon>Eukaryota</taxon>
        <taxon>Metazoa</taxon>
        <taxon>Spiralia</taxon>
        <taxon>Lophotrochozoa</taxon>
        <taxon>Mollusca</taxon>
        <taxon>Bivalvia</taxon>
        <taxon>Autobranchia</taxon>
        <taxon>Pteriomorphia</taxon>
        <taxon>Mytilida</taxon>
        <taxon>Mytiloidea</taxon>
        <taxon>Mytilidae</taxon>
        <taxon>Mytilinae</taxon>
        <taxon>Mytilus</taxon>
    </lineage>
</organism>